<feature type="transmembrane region" description="Helical" evidence="1">
    <location>
        <begin position="168"/>
        <end position="187"/>
    </location>
</feature>
<dbReference type="EMBL" id="BMER01000001">
    <property type="protein sequence ID" value="GGG73336.1"/>
    <property type="molecule type" value="Genomic_DNA"/>
</dbReference>
<comment type="caution">
    <text evidence="2">The sequence shown here is derived from an EMBL/GenBank/DDBJ whole genome shotgun (WGS) entry which is preliminary data.</text>
</comment>
<sequence length="195" mass="21650">MPVPGYGYGDFTEEGNLLVYTRKIIAETVSPGVQYILNISIAGSVSNVLFGALAGNLVKSKIKEVNKLRWLVFGGILLAALAWLVHLDFPVNKKLGSSSFVFLTSGLGMLLFALFYWLIDVKGFKKWPFVFVVVGANSIAIYVAHYLVSFNRLAKSILGGIDFGTAHFLAVAVTMAILQWLFCYYLYKNKIFFKI</sequence>
<dbReference type="Proteomes" id="UP000660862">
    <property type="component" value="Unassembled WGS sequence"/>
</dbReference>
<organism evidence="2 3">
    <name type="scientific">Parapedobacter pyrenivorans</name>
    <dbReference type="NCBI Taxonomy" id="1305674"/>
    <lineage>
        <taxon>Bacteria</taxon>
        <taxon>Pseudomonadati</taxon>
        <taxon>Bacteroidota</taxon>
        <taxon>Sphingobacteriia</taxon>
        <taxon>Sphingobacteriales</taxon>
        <taxon>Sphingobacteriaceae</taxon>
        <taxon>Parapedobacter</taxon>
    </lineage>
</organism>
<keyword evidence="1" id="KW-0812">Transmembrane</keyword>
<reference evidence="2" key="2">
    <citation type="submission" date="2020-09" db="EMBL/GenBank/DDBJ databases">
        <authorList>
            <person name="Sun Q."/>
            <person name="Zhou Y."/>
        </authorList>
    </citation>
    <scope>NUCLEOTIDE SEQUENCE</scope>
    <source>
        <strain evidence="2">CGMCC 1.12195</strain>
    </source>
</reference>
<dbReference type="AlphaFoldDB" id="A0A917HBL7"/>
<evidence type="ECO:0008006" key="4">
    <source>
        <dbReference type="Google" id="ProtNLM"/>
    </source>
</evidence>
<feature type="transmembrane region" description="Helical" evidence="1">
    <location>
        <begin position="70"/>
        <end position="87"/>
    </location>
</feature>
<feature type="transmembrane region" description="Helical" evidence="1">
    <location>
        <begin position="129"/>
        <end position="148"/>
    </location>
</feature>
<dbReference type="PANTHER" id="PTHR31061:SF24">
    <property type="entry name" value="LD22376P"/>
    <property type="match status" value="1"/>
</dbReference>
<dbReference type="PANTHER" id="PTHR31061">
    <property type="entry name" value="LD22376P"/>
    <property type="match status" value="1"/>
</dbReference>
<gene>
    <name evidence="2" type="ORF">GCM10007415_00890</name>
</gene>
<proteinExistence type="predicted"/>
<evidence type="ECO:0000313" key="2">
    <source>
        <dbReference type="EMBL" id="GGG73336.1"/>
    </source>
</evidence>
<feature type="transmembrane region" description="Helical" evidence="1">
    <location>
        <begin position="99"/>
        <end position="117"/>
    </location>
</feature>
<reference evidence="2" key="1">
    <citation type="journal article" date="2014" name="Int. J. Syst. Evol. Microbiol.">
        <title>Complete genome sequence of Corynebacterium casei LMG S-19264T (=DSM 44701T), isolated from a smear-ripened cheese.</title>
        <authorList>
            <consortium name="US DOE Joint Genome Institute (JGI-PGF)"/>
            <person name="Walter F."/>
            <person name="Albersmeier A."/>
            <person name="Kalinowski J."/>
            <person name="Ruckert C."/>
        </authorList>
    </citation>
    <scope>NUCLEOTIDE SEQUENCE</scope>
    <source>
        <strain evidence="2">CGMCC 1.12195</strain>
    </source>
</reference>
<feature type="transmembrane region" description="Helical" evidence="1">
    <location>
        <begin position="35"/>
        <end position="58"/>
    </location>
</feature>
<evidence type="ECO:0000313" key="3">
    <source>
        <dbReference type="Proteomes" id="UP000660862"/>
    </source>
</evidence>
<evidence type="ECO:0000256" key="1">
    <source>
        <dbReference type="SAM" id="Phobius"/>
    </source>
</evidence>
<accession>A0A917HBL7</accession>
<keyword evidence="1" id="KW-1133">Transmembrane helix</keyword>
<protein>
    <recommendedName>
        <fullName evidence="4">DUF5009 domain-containing protein</fullName>
    </recommendedName>
</protein>
<keyword evidence="3" id="KW-1185">Reference proteome</keyword>
<keyword evidence="1" id="KW-0472">Membrane</keyword>
<name>A0A917HBL7_9SPHI</name>